<dbReference type="GO" id="GO:0032993">
    <property type="term" value="C:protein-DNA complex"/>
    <property type="evidence" value="ECO:0007669"/>
    <property type="project" value="TreeGrafter"/>
</dbReference>
<keyword evidence="4 7" id="KW-0238">DNA-binding</keyword>
<dbReference type="Proteomes" id="UP000050417">
    <property type="component" value="Unassembled WGS sequence"/>
</dbReference>
<dbReference type="InterPro" id="IPR011006">
    <property type="entry name" value="CheY-like_superfamily"/>
</dbReference>
<evidence type="ECO:0000256" key="6">
    <source>
        <dbReference type="PROSITE-ProRule" id="PRU00169"/>
    </source>
</evidence>
<evidence type="ECO:0000256" key="5">
    <source>
        <dbReference type="ARBA" id="ARBA00023163"/>
    </source>
</evidence>
<dbReference type="Pfam" id="PF00486">
    <property type="entry name" value="Trans_reg_C"/>
    <property type="match status" value="1"/>
</dbReference>
<dbReference type="InterPro" id="IPR039420">
    <property type="entry name" value="WalR-like"/>
</dbReference>
<gene>
    <name evidence="10" type="ORF">ADN00_13350</name>
</gene>
<dbReference type="STRING" id="1134406.ADN00_13350"/>
<dbReference type="OrthoDB" id="9792810at2"/>
<keyword evidence="2" id="KW-0902">Two-component regulatory system</keyword>
<organism evidence="10 11">
    <name type="scientific">Ornatilinea apprima</name>
    <dbReference type="NCBI Taxonomy" id="1134406"/>
    <lineage>
        <taxon>Bacteria</taxon>
        <taxon>Bacillati</taxon>
        <taxon>Chloroflexota</taxon>
        <taxon>Anaerolineae</taxon>
        <taxon>Anaerolineales</taxon>
        <taxon>Anaerolineaceae</taxon>
        <taxon>Ornatilinea</taxon>
    </lineage>
</organism>
<dbReference type="EMBL" id="LGCL01000031">
    <property type="protein sequence ID" value="KPL74823.1"/>
    <property type="molecule type" value="Genomic_DNA"/>
</dbReference>
<dbReference type="CDD" id="cd00383">
    <property type="entry name" value="trans_reg_C"/>
    <property type="match status" value="1"/>
</dbReference>
<reference evidence="10 11" key="1">
    <citation type="submission" date="2015-07" db="EMBL/GenBank/DDBJ databases">
        <title>Genome sequence of Ornatilinea apprima DSM 23815.</title>
        <authorList>
            <person name="Hemp J."/>
            <person name="Ward L.M."/>
            <person name="Pace L.A."/>
            <person name="Fischer W.W."/>
        </authorList>
    </citation>
    <scope>NUCLEOTIDE SEQUENCE [LARGE SCALE GENOMIC DNA]</scope>
    <source>
        <strain evidence="10 11">P3M-1</strain>
    </source>
</reference>
<keyword evidence="1 6" id="KW-0597">Phosphoprotein</keyword>
<dbReference type="SMART" id="SM00448">
    <property type="entry name" value="REC"/>
    <property type="match status" value="1"/>
</dbReference>
<dbReference type="CDD" id="cd17574">
    <property type="entry name" value="REC_OmpR"/>
    <property type="match status" value="1"/>
</dbReference>
<evidence type="ECO:0000259" key="9">
    <source>
        <dbReference type="PROSITE" id="PS51755"/>
    </source>
</evidence>
<feature type="DNA-binding region" description="OmpR/PhoB-type" evidence="7">
    <location>
        <begin position="127"/>
        <end position="226"/>
    </location>
</feature>
<feature type="domain" description="OmpR/PhoB-type" evidence="9">
    <location>
        <begin position="127"/>
        <end position="226"/>
    </location>
</feature>
<dbReference type="SUPFAM" id="SSF52172">
    <property type="entry name" value="CheY-like"/>
    <property type="match status" value="1"/>
</dbReference>
<feature type="domain" description="Response regulatory" evidence="8">
    <location>
        <begin position="4"/>
        <end position="117"/>
    </location>
</feature>
<comment type="caution">
    <text evidence="10">The sequence shown here is derived from an EMBL/GenBank/DDBJ whole genome shotgun (WGS) entry which is preliminary data.</text>
</comment>
<evidence type="ECO:0000256" key="2">
    <source>
        <dbReference type="ARBA" id="ARBA00023012"/>
    </source>
</evidence>
<dbReference type="Gene3D" id="1.10.10.10">
    <property type="entry name" value="Winged helix-like DNA-binding domain superfamily/Winged helix DNA-binding domain"/>
    <property type="match status" value="1"/>
</dbReference>
<keyword evidence="11" id="KW-1185">Reference proteome</keyword>
<protein>
    <submittedName>
        <fullName evidence="10">Transcriptional regulator</fullName>
    </submittedName>
</protein>
<dbReference type="Pfam" id="PF00072">
    <property type="entry name" value="Response_reg"/>
    <property type="match status" value="1"/>
</dbReference>
<evidence type="ECO:0000256" key="7">
    <source>
        <dbReference type="PROSITE-ProRule" id="PRU01091"/>
    </source>
</evidence>
<dbReference type="RefSeq" id="WP_075063519.1">
    <property type="nucleotide sequence ID" value="NZ_LGCL01000031.1"/>
</dbReference>
<dbReference type="InterPro" id="IPR036388">
    <property type="entry name" value="WH-like_DNA-bd_sf"/>
</dbReference>
<dbReference type="PANTHER" id="PTHR48111">
    <property type="entry name" value="REGULATOR OF RPOS"/>
    <property type="match status" value="1"/>
</dbReference>
<dbReference type="AlphaFoldDB" id="A0A0P6X645"/>
<evidence type="ECO:0000313" key="10">
    <source>
        <dbReference type="EMBL" id="KPL74823.1"/>
    </source>
</evidence>
<evidence type="ECO:0000256" key="1">
    <source>
        <dbReference type="ARBA" id="ARBA00022553"/>
    </source>
</evidence>
<proteinExistence type="predicted"/>
<dbReference type="SMART" id="SM00862">
    <property type="entry name" value="Trans_reg_C"/>
    <property type="match status" value="1"/>
</dbReference>
<keyword evidence="5" id="KW-0804">Transcription</keyword>
<dbReference type="FunFam" id="3.40.50.2300:FF:000001">
    <property type="entry name" value="DNA-binding response regulator PhoB"/>
    <property type="match status" value="1"/>
</dbReference>
<feature type="modified residue" description="4-aspartylphosphate" evidence="6">
    <location>
        <position position="53"/>
    </location>
</feature>
<evidence type="ECO:0000256" key="4">
    <source>
        <dbReference type="ARBA" id="ARBA00023125"/>
    </source>
</evidence>
<dbReference type="Gene3D" id="3.40.50.2300">
    <property type="match status" value="1"/>
</dbReference>
<dbReference type="GO" id="GO:0000156">
    <property type="term" value="F:phosphorelay response regulator activity"/>
    <property type="evidence" value="ECO:0007669"/>
    <property type="project" value="TreeGrafter"/>
</dbReference>
<sequence>MTRKILVVDDTRNVQVMISDFLTGQDFTLLTASDGREALQVVHEASPDLILLDIMMPNMDGYQFISQLRRESSIPVIMITAKQQEADIIHGFDLGADDYITKPFRLRELLVRMRAVLRRAAPCEESKPLLSCGDITLDPGKHEVRKQGRVIELTPLEFNILEILLHSSGQVVRRADLSMRLMESGFTGSEATLKIHIRNLRLKLEDDLEQPRYIETIFGIGYRFVEAAE</sequence>
<dbReference type="GO" id="GO:0006355">
    <property type="term" value="P:regulation of DNA-templated transcription"/>
    <property type="evidence" value="ECO:0007669"/>
    <property type="project" value="InterPro"/>
</dbReference>
<dbReference type="GO" id="GO:0005829">
    <property type="term" value="C:cytosol"/>
    <property type="evidence" value="ECO:0007669"/>
    <property type="project" value="TreeGrafter"/>
</dbReference>
<name>A0A0P6X645_9CHLR</name>
<accession>A0A0P6X645</accession>
<dbReference type="PROSITE" id="PS50110">
    <property type="entry name" value="RESPONSE_REGULATORY"/>
    <property type="match status" value="1"/>
</dbReference>
<dbReference type="Gene3D" id="6.10.250.690">
    <property type="match status" value="1"/>
</dbReference>
<dbReference type="GO" id="GO:0000976">
    <property type="term" value="F:transcription cis-regulatory region binding"/>
    <property type="evidence" value="ECO:0007669"/>
    <property type="project" value="TreeGrafter"/>
</dbReference>
<dbReference type="InterPro" id="IPR001867">
    <property type="entry name" value="OmpR/PhoB-type_DNA-bd"/>
</dbReference>
<dbReference type="PROSITE" id="PS51755">
    <property type="entry name" value="OMPR_PHOB"/>
    <property type="match status" value="1"/>
</dbReference>
<evidence type="ECO:0000259" key="8">
    <source>
        <dbReference type="PROSITE" id="PS50110"/>
    </source>
</evidence>
<dbReference type="PANTHER" id="PTHR48111:SF1">
    <property type="entry name" value="TWO-COMPONENT RESPONSE REGULATOR ORR33"/>
    <property type="match status" value="1"/>
</dbReference>
<dbReference type="InterPro" id="IPR001789">
    <property type="entry name" value="Sig_transdc_resp-reg_receiver"/>
</dbReference>
<evidence type="ECO:0000313" key="11">
    <source>
        <dbReference type="Proteomes" id="UP000050417"/>
    </source>
</evidence>
<evidence type="ECO:0000256" key="3">
    <source>
        <dbReference type="ARBA" id="ARBA00023015"/>
    </source>
</evidence>
<keyword evidence="3" id="KW-0805">Transcription regulation</keyword>